<evidence type="ECO:0000259" key="1">
    <source>
        <dbReference type="Pfam" id="PF12146"/>
    </source>
</evidence>
<evidence type="ECO:0000313" key="3">
    <source>
        <dbReference type="Proteomes" id="UP001595683"/>
    </source>
</evidence>
<dbReference type="Pfam" id="PF12146">
    <property type="entry name" value="Hydrolase_4"/>
    <property type="match status" value="1"/>
</dbReference>
<sequence>MVKHVWQGTGGREIPAGATESTWTAADGTPIRRIDWRREPVAPRGSILFLPGRGDFYEKYLETFDYWASKGWHVTASDWRGQAGSAGPESRSDVGDIADFAVWVDDLAHLYQIWRAATPGPHVVIGHSMGGHLVLRTLAEGRIDPVATVLSAPMLGFATILPRWVQRRYAAIMNRLGDPARPAWKASEKPGAREAMRANLLTHDEARYADEQWWRAQRPWLALGPASWRWLKKASESFDRLDSPGLLEAVHSPVLLVATRHDALVSWPAIARAARRLPQAELVAWGREGRHELLRESDVVRDRVLASIDEFLEREAPAPGGSATPAA</sequence>
<dbReference type="PANTHER" id="PTHR11614">
    <property type="entry name" value="PHOSPHOLIPASE-RELATED"/>
    <property type="match status" value="1"/>
</dbReference>
<reference evidence="3" key="1">
    <citation type="journal article" date="2019" name="Int. J. Syst. Evol. Microbiol.">
        <title>The Global Catalogue of Microorganisms (GCM) 10K type strain sequencing project: providing services to taxonomists for standard genome sequencing and annotation.</title>
        <authorList>
            <consortium name="The Broad Institute Genomics Platform"/>
            <consortium name="The Broad Institute Genome Sequencing Center for Infectious Disease"/>
            <person name="Wu L."/>
            <person name="Ma J."/>
        </authorList>
    </citation>
    <scope>NUCLEOTIDE SEQUENCE [LARGE SCALE GENOMIC DNA]</scope>
    <source>
        <strain evidence="3">KCTC 42224</strain>
    </source>
</reference>
<comment type="caution">
    <text evidence="2">The sequence shown here is derived from an EMBL/GenBank/DDBJ whole genome shotgun (WGS) entry which is preliminary data.</text>
</comment>
<protein>
    <submittedName>
        <fullName evidence="2">Alpha/beta fold hydrolase</fullName>
    </submittedName>
</protein>
<dbReference type="SUPFAM" id="SSF53474">
    <property type="entry name" value="alpha/beta-Hydrolases"/>
    <property type="match status" value="1"/>
</dbReference>
<dbReference type="Gene3D" id="3.40.50.1820">
    <property type="entry name" value="alpha/beta hydrolase"/>
    <property type="match status" value="1"/>
</dbReference>
<gene>
    <name evidence="2" type="ORF">ACFOOT_02765</name>
</gene>
<organism evidence="2 3">
    <name type="scientific">Novosphingobium pokkalii</name>
    <dbReference type="NCBI Taxonomy" id="1770194"/>
    <lineage>
        <taxon>Bacteria</taxon>
        <taxon>Pseudomonadati</taxon>
        <taxon>Pseudomonadota</taxon>
        <taxon>Alphaproteobacteria</taxon>
        <taxon>Sphingomonadales</taxon>
        <taxon>Sphingomonadaceae</taxon>
        <taxon>Novosphingobium</taxon>
    </lineage>
</organism>
<name>A0ABV7UYV5_9SPHN</name>
<dbReference type="InterPro" id="IPR022742">
    <property type="entry name" value="Hydrolase_4"/>
</dbReference>
<dbReference type="InterPro" id="IPR051044">
    <property type="entry name" value="MAG_DAG_Lipase"/>
</dbReference>
<keyword evidence="2" id="KW-0378">Hydrolase</keyword>
<feature type="domain" description="Serine aminopeptidase S33" evidence="1">
    <location>
        <begin position="43"/>
        <end position="298"/>
    </location>
</feature>
<dbReference type="GO" id="GO:0016787">
    <property type="term" value="F:hydrolase activity"/>
    <property type="evidence" value="ECO:0007669"/>
    <property type="project" value="UniProtKB-KW"/>
</dbReference>
<evidence type="ECO:0000313" key="2">
    <source>
        <dbReference type="EMBL" id="MFC3670338.1"/>
    </source>
</evidence>
<proteinExistence type="predicted"/>
<dbReference type="InterPro" id="IPR029058">
    <property type="entry name" value="AB_hydrolase_fold"/>
</dbReference>
<dbReference type="Proteomes" id="UP001595683">
    <property type="component" value="Unassembled WGS sequence"/>
</dbReference>
<accession>A0ABV7UYV5</accession>
<dbReference type="EMBL" id="JBHRYE010000006">
    <property type="protein sequence ID" value="MFC3670338.1"/>
    <property type="molecule type" value="Genomic_DNA"/>
</dbReference>
<keyword evidence="3" id="KW-1185">Reference proteome</keyword>
<dbReference type="RefSeq" id="WP_191325407.1">
    <property type="nucleotide sequence ID" value="NZ_BMZP01000017.1"/>
</dbReference>